<name>A0A9P6SZN9_9FUNG</name>
<dbReference type="AlphaFoldDB" id="A0A9P6SZN9"/>
<organism evidence="2 3">
    <name type="scientific">Entomortierella chlamydospora</name>
    <dbReference type="NCBI Taxonomy" id="101097"/>
    <lineage>
        <taxon>Eukaryota</taxon>
        <taxon>Fungi</taxon>
        <taxon>Fungi incertae sedis</taxon>
        <taxon>Mucoromycota</taxon>
        <taxon>Mortierellomycotina</taxon>
        <taxon>Mortierellomycetes</taxon>
        <taxon>Mortierellales</taxon>
        <taxon>Mortierellaceae</taxon>
        <taxon>Entomortierella</taxon>
    </lineage>
</organism>
<protein>
    <submittedName>
        <fullName evidence="2">Uncharacterized protein</fullName>
    </submittedName>
</protein>
<feature type="region of interest" description="Disordered" evidence="1">
    <location>
        <begin position="413"/>
        <end position="462"/>
    </location>
</feature>
<feature type="compositionally biased region" description="Low complexity" evidence="1">
    <location>
        <begin position="103"/>
        <end position="119"/>
    </location>
</feature>
<feature type="compositionally biased region" description="Polar residues" evidence="1">
    <location>
        <begin position="421"/>
        <end position="431"/>
    </location>
</feature>
<evidence type="ECO:0000313" key="2">
    <source>
        <dbReference type="EMBL" id="KAG0013014.1"/>
    </source>
</evidence>
<sequence length="638" mass="67107">MDTDQANKQPLPAKLRWRPYANGTSKKNSKLKKDITRSSNQGPDPKAVAHKMRSEQYYSTKPGKPSGIKLQWEEAETIESMSHGGHPHNQHHPRPASDRSRDSSPGASSDASSSSWSSSPNNTKSANPFTSAIQLAMGSLPSPPSSSLPTTRLDLVGGQSDFGLFKASVPDLAGGNDLFQNLPLNTMTSETAYQIALTALLQSQNAKSSLFHTPAIIGGNTSDTNVSLINNNNNNNNNNNAAPIVPASASTLLGSPTIHSVLLSDPDRALSNQELLDVASIDELLASCGYADSSDSAVQMLASPANTDQSLNSSPMNDLLDFSNNGLISRGTSPAPVSFSPMALANAAFEALLAQPVAPQQTVVPSDPYDALLMELAAPFGYLSTNGDTSLNNPPTAWPSLFPAAFEGQTAGTTAVTTSTPQRSEIATQTDGPYEPPLSPTSARASSAPHGSPLPSDEELDPDWLNFLDEASEVFNEIDMPSPPPSGDEGGSESTSDSKSAQEDRSMWNWAGQLLKPTPVIPTGSRGFPSSGPTMTGIPSGSIGNGSLIRTLHSTSQQKSHKSPSSSGASSRKTVEDPKENKGAGFNAAVEPIKNEVKPTGSEIKERQKDKKEEDGGLSGLIGILKSLWIGNDGNNNK</sequence>
<feature type="region of interest" description="Disordered" evidence="1">
    <location>
        <begin position="1"/>
        <end position="127"/>
    </location>
</feature>
<feature type="compositionally biased region" description="Low complexity" evidence="1">
    <location>
        <begin position="553"/>
        <end position="571"/>
    </location>
</feature>
<dbReference type="EMBL" id="JAAAID010000903">
    <property type="protein sequence ID" value="KAG0013014.1"/>
    <property type="molecule type" value="Genomic_DNA"/>
</dbReference>
<evidence type="ECO:0000313" key="3">
    <source>
        <dbReference type="Proteomes" id="UP000703661"/>
    </source>
</evidence>
<feature type="region of interest" description="Disordered" evidence="1">
    <location>
        <begin position="477"/>
        <end position="618"/>
    </location>
</feature>
<comment type="caution">
    <text evidence="2">The sequence shown here is derived from an EMBL/GenBank/DDBJ whole genome shotgun (WGS) entry which is preliminary data.</text>
</comment>
<feature type="compositionally biased region" description="Basic and acidic residues" evidence="1">
    <location>
        <begin position="593"/>
        <end position="615"/>
    </location>
</feature>
<reference evidence="2" key="1">
    <citation type="journal article" date="2020" name="Fungal Divers.">
        <title>Resolving the Mortierellaceae phylogeny through synthesis of multi-gene phylogenetics and phylogenomics.</title>
        <authorList>
            <person name="Vandepol N."/>
            <person name="Liber J."/>
            <person name="Desiro A."/>
            <person name="Na H."/>
            <person name="Kennedy M."/>
            <person name="Barry K."/>
            <person name="Grigoriev I.V."/>
            <person name="Miller A.N."/>
            <person name="O'Donnell K."/>
            <person name="Stajich J.E."/>
            <person name="Bonito G."/>
        </authorList>
    </citation>
    <scope>NUCLEOTIDE SEQUENCE</scope>
    <source>
        <strain evidence="2">NRRL 2769</strain>
    </source>
</reference>
<accession>A0A9P6SZN9</accession>
<proteinExistence type="predicted"/>
<feature type="compositionally biased region" description="Basic and acidic residues" evidence="1">
    <location>
        <begin position="573"/>
        <end position="582"/>
    </location>
</feature>
<feature type="compositionally biased region" description="Basic residues" evidence="1">
    <location>
        <begin position="85"/>
        <end position="94"/>
    </location>
</feature>
<dbReference type="Proteomes" id="UP000703661">
    <property type="component" value="Unassembled WGS sequence"/>
</dbReference>
<keyword evidence="3" id="KW-1185">Reference proteome</keyword>
<evidence type="ECO:0000256" key="1">
    <source>
        <dbReference type="SAM" id="MobiDB-lite"/>
    </source>
</evidence>
<gene>
    <name evidence="2" type="ORF">BGZ80_011363</name>
</gene>